<dbReference type="Proteomes" id="UP000037460">
    <property type="component" value="Unassembled WGS sequence"/>
</dbReference>
<reference evidence="4" key="1">
    <citation type="journal article" date="2015" name="PLoS Genet.">
        <title>Genome Sequence and Transcriptome Analyses of Chrysochromulina tobin: Metabolic Tools for Enhanced Algal Fitness in the Prominent Order Prymnesiales (Haptophyceae).</title>
        <authorList>
            <person name="Hovde B.T."/>
            <person name="Deodato C.R."/>
            <person name="Hunsperger H.M."/>
            <person name="Ryken S.A."/>
            <person name="Yost W."/>
            <person name="Jha R.K."/>
            <person name="Patterson J."/>
            <person name="Monnat R.J. Jr."/>
            <person name="Barlow S.B."/>
            <person name="Starkenburg S.R."/>
            <person name="Cattolico R.A."/>
        </authorList>
    </citation>
    <scope>NUCLEOTIDE SEQUENCE</scope>
    <source>
        <strain evidence="4">CCMP291</strain>
    </source>
</reference>
<keyword evidence="1" id="KW-0175">Coiled coil</keyword>
<sequence>MSTTAGERNTGAGPAYEEKLVLAKAQHAAEVARITEAYDRAVKNDKARAEAAAASALPAAPPAPRRGDATIRGRMSRAEQAALAEQMRLSWAAFLGASEVADALAAYTGLRAACRVPESVNGRAAFDAVLHATVECDEVPHREKSLIRALADNWTLRPPPPDDPARVVISGAGPVGLRAAVEASLLGMHVTVLEKRAVFSRVNILTLWQPTADDLMALGAHLFYPRFSNRRVGNAPLHLGTREIQLVLLKNALLLGTTFLYSTELTMGGALAFKPSKLADYATGIGQGKCNMLATSELDATFALGAEVVRPLDVDALPFDALLLAEGEWSNTCKQLGVAKSVDRFTQALGLVLNLLIDPKEPKTREPYMRSFNISPLEPLGLELKAAGIDFEFGEFLRGETHYIVLSVKKASLLSHGVLRADCGSGLLLTPSNLDESRLLELGRRVATLVGLPETTQFAPHHPAKLFDYSTRARCLCPFRVLGEETKYHARSRAEADMEIAQRARERIELERAITELRKVVGAGVQQQLSKLEPPRPAGLQMLSLSQMAVLFEQQQQFEQQLVAATKTRGPSVGLTCEGTAKKTYHLSAVSAHSGCTEAVLSAKNAGGQHDWTSEERLQIAIAQLSTCERALEELAEKTRIQQNAADAARARQAEWNERTARAHAGYTSAVPVFPIGDALLEPFWPQGLGSNRGFHSALDAVWSVHVLRTEGLASALLERSFWYDLMLQGPWHPPLLRPAAGWSADPVSRYAATAIVRHKSTYTDVASKRLYRGAGATPPRIDALGLQAERGGAGSSSVGGLFGRPLV</sequence>
<dbReference type="InterPro" id="IPR057494">
    <property type="entry name" value="Rossman_Mical"/>
</dbReference>
<accession>A0A0M0JBD2</accession>
<dbReference type="AlphaFoldDB" id="A0A0M0JBD2"/>
<evidence type="ECO:0000313" key="4">
    <source>
        <dbReference type="Proteomes" id="UP000037460"/>
    </source>
</evidence>
<organism evidence="3 4">
    <name type="scientific">Chrysochromulina tobinii</name>
    <dbReference type="NCBI Taxonomy" id="1460289"/>
    <lineage>
        <taxon>Eukaryota</taxon>
        <taxon>Haptista</taxon>
        <taxon>Haptophyta</taxon>
        <taxon>Prymnesiophyceae</taxon>
        <taxon>Prymnesiales</taxon>
        <taxon>Chrysochromulinaceae</taxon>
        <taxon>Chrysochromulina</taxon>
    </lineage>
</organism>
<dbReference type="InterPro" id="IPR036188">
    <property type="entry name" value="FAD/NAD-bd_sf"/>
</dbReference>
<gene>
    <name evidence="3" type="ORF">Ctob_008562</name>
</gene>
<name>A0A0M0JBD2_9EUKA</name>
<feature type="domain" description="[F-actin]-monooxygenase MICAL1-3-like Rossman" evidence="2">
    <location>
        <begin position="385"/>
        <end position="450"/>
    </location>
</feature>
<dbReference type="OrthoDB" id="20799at2759"/>
<keyword evidence="4" id="KW-1185">Reference proteome</keyword>
<proteinExistence type="predicted"/>
<dbReference type="EMBL" id="JWZX01003169">
    <property type="protein sequence ID" value="KOO23667.1"/>
    <property type="molecule type" value="Genomic_DNA"/>
</dbReference>
<dbReference type="SUPFAM" id="SSF51905">
    <property type="entry name" value="FAD/NAD(P)-binding domain"/>
    <property type="match status" value="1"/>
</dbReference>
<evidence type="ECO:0000256" key="1">
    <source>
        <dbReference type="SAM" id="Coils"/>
    </source>
</evidence>
<feature type="coiled-coil region" evidence="1">
    <location>
        <begin position="618"/>
        <end position="652"/>
    </location>
</feature>
<evidence type="ECO:0000313" key="3">
    <source>
        <dbReference type="EMBL" id="KOO23667.1"/>
    </source>
</evidence>
<dbReference type="Pfam" id="PF25413">
    <property type="entry name" value="Rossman_Mical"/>
    <property type="match status" value="1"/>
</dbReference>
<evidence type="ECO:0000259" key="2">
    <source>
        <dbReference type="Pfam" id="PF25413"/>
    </source>
</evidence>
<protein>
    <submittedName>
        <fullName evidence="3">Mical-like protein</fullName>
    </submittedName>
</protein>
<dbReference type="Gene3D" id="3.50.50.60">
    <property type="entry name" value="FAD/NAD(P)-binding domain"/>
    <property type="match status" value="2"/>
</dbReference>
<comment type="caution">
    <text evidence="3">The sequence shown here is derived from an EMBL/GenBank/DDBJ whole genome shotgun (WGS) entry which is preliminary data.</text>
</comment>